<evidence type="ECO:0000256" key="3">
    <source>
        <dbReference type="ARBA" id="ARBA00023163"/>
    </source>
</evidence>
<evidence type="ECO:0000313" key="6">
    <source>
        <dbReference type="Proteomes" id="UP000734823"/>
    </source>
</evidence>
<dbReference type="EMBL" id="JABVED010000001">
    <property type="protein sequence ID" value="MBC6445977.1"/>
    <property type="molecule type" value="Genomic_DNA"/>
</dbReference>
<dbReference type="PANTHER" id="PTHR44688">
    <property type="entry name" value="DNA-BINDING TRANSCRIPTIONAL ACTIVATOR DEVR_DOSR"/>
    <property type="match status" value="1"/>
</dbReference>
<protein>
    <recommendedName>
        <fullName evidence="4">HTH luxR-type domain-containing protein</fullName>
    </recommendedName>
</protein>
<evidence type="ECO:0000256" key="2">
    <source>
        <dbReference type="ARBA" id="ARBA00023125"/>
    </source>
</evidence>
<keyword evidence="2" id="KW-0238">DNA-binding</keyword>
<evidence type="ECO:0000313" key="5">
    <source>
        <dbReference type="EMBL" id="MBC6445977.1"/>
    </source>
</evidence>
<dbReference type="Gene3D" id="1.10.10.10">
    <property type="entry name" value="Winged helix-like DNA-binding domain superfamily/Winged helix DNA-binding domain"/>
    <property type="match status" value="1"/>
</dbReference>
<dbReference type="RefSeq" id="WP_187218029.1">
    <property type="nucleotide sequence ID" value="NZ_JABVED010000001.1"/>
</dbReference>
<feature type="domain" description="HTH luxR-type" evidence="4">
    <location>
        <begin position="675"/>
        <end position="736"/>
    </location>
</feature>
<dbReference type="InterPro" id="IPR000792">
    <property type="entry name" value="Tscrpt_reg_LuxR_C"/>
</dbReference>
<keyword evidence="6" id="KW-1185">Reference proteome</keyword>
<dbReference type="PRINTS" id="PR00038">
    <property type="entry name" value="HTHLUXR"/>
</dbReference>
<dbReference type="InterPro" id="IPR016032">
    <property type="entry name" value="Sig_transdc_resp-reg_C-effctor"/>
</dbReference>
<dbReference type="PROSITE" id="PS00622">
    <property type="entry name" value="HTH_LUXR_1"/>
    <property type="match status" value="1"/>
</dbReference>
<comment type="caution">
    <text evidence="5">The sequence shown here is derived from an EMBL/GenBank/DDBJ whole genome shotgun (WGS) entry which is preliminary data.</text>
</comment>
<proteinExistence type="predicted"/>
<dbReference type="SMART" id="SM00421">
    <property type="entry name" value="HTH_LUXR"/>
    <property type="match status" value="1"/>
</dbReference>
<sequence length="736" mass="77461">MSPISARPYRVAIADLGTALAGLGSCPSVLVVMDDADHLGAEAVNKVMANGVTAPHVSWLVATADSAVSAEFADGLGVPAIRLRPWSDQTVAQVARDHLGAACGRELLELLDVAGGVPLFVVGMIEGLEAEGRLRTVDGEIRPTSTRLPRRVLDLVESRVCGLSPKALKLLRVAAMLGTRFGVAELAGLIGESVAANLLELDEVLATGVLRTTGDRFAFDHELTRMVIARSVPALVQRALREDVDRVRTSAASRIDSDPEPVRAPHAVQAVGALAAAGNFAAATHLAEETLAQGVHDTSAAELRGLLAHLLLWRGDQSGALNAADEVIAGEDVPVTITAAAAAGRLLALSIGDEQRGRHEAERLLDGREGTADLADALLARGLVADGLFTSGDLVAGLRVMRETAARAATHPWWGAWHRLSLAARLGQLGLDAEAGELVGNLVPESDQWGLAMSSGRSGVERARLSARRGKLRDAATAVRVALSTAKQAGCPLFVPDGLAILAKAALADRDLPGAVQHVKHARAVAREAAVMPSVAVDWMDLRLTAETHGARAAVHLVETRMAGLVTSSGLYLDEPGAAAWLIDLGRGVGSRELANTALVVTQWLAESNPGFAPVAAAAVHARGLHDGDPELLSRAAAEHTDPWAAALAERNIAELATAGDQRPERLAVARPVDLEQEWDRLTDTQRGIARLAGAGMTNQQIARRVQLSPHTVNYHLRAMYRKLGISSRAELARFT</sequence>
<keyword evidence="1" id="KW-0805">Transcription regulation</keyword>
<dbReference type="Pfam" id="PF00196">
    <property type="entry name" value="GerE"/>
    <property type="match status" value="1"/>
</dbReference>
<gene>
    <name evidence="5" type="ORF">GPZ80_02170</name>
</gene>
<evidence type="ECO:0000259" key="4">
    <source>
        <dbReference type="PROSITE" id="PS50043"/>
    </source>
</evidence>
<accession>A0ABR7L054</accession>
<dbReference type="Proteomes" id="UP000734823">
    <property type="component" value="Unassembled WGS sequence"/>
</dbReference>
<name>A0ABR7L054_9PSEU</name>
<organism evidence="5 6">
    <name type="scientific">Actinokineospora xionganensis</name>
    <dbReference type="NCBI Taxonomy" id="2684470"/>
    <lineage>
        <taxon>Bacteria</taxon>
        <taxon>Bacillati</taxon>
        <taxon>Actinomycetota</taxon>
        <taxon>Actinomycetes</taxon>
        <taxon>Pseudonocardiales</taxon>
        <taxon>Pseudonocardiaceae</taxon>
        <taxon>Actinokineospora</taxon>
    </lineage>
</organism>
<reference evidence="5 6" key="1">
    <citation type="submission" date="2020-06" db="EMBL/GenBank/DDBJ databases">
        <title>Actinokineospora xiongansis sp. nov., isolated from soil of Baiyangdian.</title>
        <authorList>
            <person name="Zhang X."/>
        </authorList>
    </citation>
    <scope>NUCLEOTIDE SEQUENCE [LARGE SCALE GENOMIC DNA]</scope>
    <source>
        <strain evidence="5 6">HBU206404</strain>
    </source>
</reference>
<dbReference type="InterPro" id="IPR036388">
    <property type="entry name" value="WH-like_DNA-bd_sf"/>
</dbReference>
<evidence type="ECO:0000256" key="1">
    <source>
        <dbReference type="ARBA" id="ARBA00023015"/>
    </source>
</evidence>
<keyword evidence="3" id="KW-0804">Transcription</keyword>
<dbReference type="CDD" id="cd06170">
    <property type="entry name" value="LuxR_C_like"/>
    <property type="match status" value="1"/>
</dbReference>
<dbReference type="PROSITE" id="PS50043">
    <property type="entry name" value="HTH_LUXR_2"/>
    <property type="match status" value="1"/>
</dbReference>
<dbReference type="SUPFAM" id="SSF46894">
    <property type="entry name" value="C-terminal effector domain of the bipartite response regulators"/>
    <property type="match status" value="1"/>
</dbReference>
<dbReference type="PANTHER" id="PTHR44688:SF16">
    <property type="entry name" value="DNA-BINDING TRANSCRIPTIONAL ACTIVATOR DEVR_DOSR"/>
    <property type="match status" value="1"/>
</dbReference>
<dbReference type="PROSITE" id="PS51257">
    <property type="entry name" value="PROKAR_LIPOPROTEIN"/>
    <property type="match status" value="1"/>
</dbReference>